<protein>
    <submittedName>
        <fullName evidence="1">Uncharacterized protein</fullName>
    </submittedName>
</protein>
<dbReference type="AlphaFoldDB" id="A0A3S1J147"/>
<comment type="caution">
    <text evidence="1">The sequence shown here is derived from an EMBL/GenBank/DDBJ whole genome shotgun (WGS) entry which is preliminary data.</text>
</comment>
<proteinExistence type="predicted"/>
<keyword evidence="2" id="KW-1185">Reference proteome</keyword>
<evidence type="ECO:0000313" key="2">
    <source>
        <dbReference type="Proteomes" id="UP000271624"/>
    </source>
</evidence>
<sequence length="58" mass="7313">MTPEQKQEILDTYTWIKVKRYKDDETKSWEERYKELEKHHLEETNFLITKIREIVQML</sequence>
<reference evidence="1" key="2">
    <citation type="journal article" date="2019" name="Genome Biol. Evol.">
        <title>Day and night: Metabolic profiles and evolutionary relationships of six axenic non-marine cyanobacteria.</title>
        <authorList>
            <person name="Will S.E."/>
            <person name="Henke P."/>
            <person name="Boedeker C."/>
            <person name="Huang S."/>
            <person name="Brinkmann H."/>
            <person name="Rohde M."/>
            <person name="Jarek M."/>
            <person name="Friedl T."/>
            <person name="Seufert S."/>
            <person name="Schumacher M."/>
            <person name="Overmann J."/>
            <person name="Neumann-Schaal M."/>
            <person name="Petersen J."/>
        </authorList>
    </citation>
    <scope>NUCLEOTIDE SEQUENCE [LARGE SCALE GENOMIC DNA]</scope>
    <source>
        <strain evidence="1">PCC 7102</strain>
    </source>
</reference>
<gene>
    <name evidence="1" type="ORF">DSM106972_031220</name>
</gene>
<dbReference type="EMBL" id="RSCL01000007">
    <property type="protein sequence ID" value="RUT05916.1"/>
    <property type="molecule type" value="Genomic_DNA"/>
</dbReference>
<dbReference type="Proteomes" id="UP000271624">
    <property type="component" value="Unassembled WGS sequence"/>
</dbReference>
<name>A0A3S1J147_9CYAN</name>
<reference evidence="1" key="1">
    <citation type="submission" date="2018-12" db="EMBL/GenBank/DDBJ databases">
        <authorList>
            <person name="Will S."/>
            <person name="Neumann-Schaal M."/>
            <person name="Henke P."/>
        </authorList>
    </citation>
    <scope>NUCLEOTIDE SEQUENCE</scope>
    <source>
        <strain evidence="1">PCC 7102</strain>
    </source>
</reference>
<dbReference type="OrthoDB" id="516403at2"/>
<evidence type="ECO:0000313" key="1">
    <source>
        <dbReference type="EMBL" id="RUT05916.1"/>
    </source>
</evidence>
<accession>A0A3S1J147</accession>
<dbReference type="RefSeq" id="WP_158632828.1">
    <property type="nucleotide sequence ID" value="NZ_RSCL01000007.1"/>
</dbReference>
<organism evidence="1 2">
    <name type="scientific">Dulcicalothrix desertica PCC 7102</name>
    <dbReference type="NCBI Taxonomy" id="232991"/>
    <lineage>
        <taxon>Bacteria</taxon>
        <taxon>Bacillati</taxon>
        <taxon>Cyanobacteriota</taxon>
        <taxon>Cyanophyceae</taxon>
        <taxon>Nostocales</taxon>
        <taxon>Calotrichaceae</taxon>
        <taxon>Dulcicalothrix</taxon>
    </lineage>
</organism>